<reference evidence="3" key="1">
    <citation type="submission" date="2024-06" db="EMBL/GenBank/DDBJ databases">
        <title>Draft genome sequence of Microbacterium sp. strain A8/3-1, isolated from Oxytropis tragacanthoides Fisch. ex DC. Root nodules in the Altai region of Russia.</title>
        <authorList>
            <person name="Sazanova A."/>
            <person name="Guro P."/>
            <person name="Kuznetsova I."/>
            <person name="Belimov A."/>
            <person name="Safronova V."/>
        </authorList>
    </citation>
    <scope>NUCLEOTIDE SEQUENCE</scope>
    <source>
        <strain evidence="3">A8/3-1</strain>
    </source>
</reference>
<dbReference type="InterPro" id="IPR002397">
    <property type="entry name" value="Cyt_P450_B"/>
</dbReference>
<dbReference type="PRINTS" id="PR00359">
    <property type="entry name" value="BP450"/>
</dbReference>
<evidence type="ECO:0000256" key="1">
    <source>
        <dbReference type="ARBA" id="ARBA00010617"/>
    </source>
</evidence>
<keyword evidence="2" id="KW-0503">Monooxygenase</keyword>
<dbReference type="PROSITE" id="PS00086">
    <property type="entry name" value="CYTOCHROME_P450"/>
    <property type="match status" value="1"/>
</dbReference>
<dbReference type="RefSeq" id="WP_350351673.1">
    <property type="nucleotide sequence ID" value="NZ_CP158357.1"/>
</dbReference>
<dbReference type="InterPro" id="IPR001128">
    <property type="entry name" value="Cyt_P450"/>
</dbReference>
<comment type="similarity">
    <text evidence="1 2">Belongs to the cytochrome P450 family.</text>
</comment>
<protein>
    <submittedName>
        <fullName evidence="3">Cytochrome P450</fullName>
    </submittedName>
</protein>
<organism evidence="3">
    <name type="scientific">Microbacterium sp. A8/3-1</name>
    <dbReference type="NCBI Taxonomy" id="3160749"/>
    <lineage>
        <taxon>Bacteria</taxon>
        <taxon>Bacillati</taxon>
        <taxon>Actinomycetota</taxon>
        <taxon>Actinomycetes</taxon>
        <taxon>Micrococcales</taxon>
        <taxon>Microbacteriaceae</taxon>
        <taxon>Microbacterium</taxon>
    </lineage>
</organism>
<dbReference type="GO" id="GO:0004497">
    <property type="term" value="F:monooxygenase activity"/>
    <property type="evidence" value="ECO:0007669"/>
    <property type="project" value="UniProtKB-KW"/>
</dbReference>
<dbReference type="PANTHER" id="PTHR46696:SF1">
    <property type="entry name" value="CYTOCHROME P450 YJIB-RELATED"/>
    <property type="match status" value="1"/>
</dbReference>
<gene>
    <name evidence="3" type="ORF">ABS642_21285</name>
</gene>
<keyword evidence="2" id="KW-0349">Heme</keyword>
<accession>A0AAU7VXZ8</accession>
<evidence type="ECO:0000313" key="3">
    <source>
        <dbReference type="EMBL" id="XBX78405.1"/>
    </source>
</evidence>
<sequence>MIDERLRLLDERQHVDLVADFFEPVSVLSVGRVIGVPELDAATLQHWFRGIILGSSNVTMDMDIAVEANAVSREIDEYMFDVFARVEKNPDDSIVSHLLQGAAGDTLVERVRDITPTLKVVIGGGLQEPGHGASTLAAALLADDGARADFNTDPAGLIKPAIEEAIRWVSPIQVNIRRTRIDTELEGVTLPAGTYVNAAVGAANRSVSVFGDDAAEFDLRRAVRPHLAFGTGMHFCAGNYFGRAAISRSIRGLFERFPEMRLDESDGPVRFRGFVFRSPAAVRVQLRG</sequence>
<dbReference type="EMBL" id="CP158357">
    <property type="protein sequence ID" value="XBX78405.1"/>
    <property type="molecule type" value="Genomic_DNA"/>
</dbReference>
<dbReference type="Pfam" id="PF00067">
    <property type="entry name" value="p450"/>
    <property type="match status" value="1"/>
</dbReference>
<keyword evidence="2" id="KW-0560">Oxidoreductase</keyword>
<dbReference type="GO" id="GO:0016705">
    <property type="term" value="F:oxidoreductase activity, acting on paired donors, with incorporation or reduction of molecular oxygen"/>
    <property type="evidence" value="ECO:0007669"/>
    <property type="project" value="InterPro"/>
</dbReference>
<dbReference type="InterPro" id="IPR036396">
    <property type="entry name" value="Cyt_P450_sf"/>
</dbReference>
<dbReference type="SUPFAM" id="SSF48264">
    <property type="entry name" value="Cytochrome P450"/>
    <property type="match status" value="1"/>
</dbReference>
<dbReference type="GO" id="GO:0005506">
    <property type="term" value="F:iron ion binding"/>
    <property type="evidence" value="ECO:0007669"/>
    <property type="project" value="InterPro"/>
</dbReference>
<keyword evidence="2" id="KW-0479">Metal-binding</keyword>
<proteinExistence type="inferred from homology"/>
<keyword evidence="2" id="KW-0408">Iron</keyword>
<dbReference type="PANTHER" id="PTHR46696">
    <property type="entry name" value="P450, PUTATIVE (EUROFUNG)-RELATED"/>
    <property type="match status" value="1"/>
</dbReference>
<dbReference type="Gene3D" id="1.10.630.10">
    <property type="entry name" value="Cytochrome P450"/>
    <property type="match status" value="1"/>
</dbReference>
<dbReference type="InterPro" id="IPR017972">
    <property type="entry name" value="Cyt_P450_CS"/>
</dbReference>
<dbReference type="AlphaFoldDB" id="A0AAU7VXZ8"/>
<evidence type="ECO:0000256" key="2">
    <source>
        <dbReference type="RuleBase" id="RU000461"/>
    </source>
</evidence>
<name>A0AAU7VXZ8_9MICO</name>
<dbReference type="GO" id="GO:0020037">
    <property type="term" value="F:heme binding"/>
    <property type="evidence" value="ECO:0007669"/>
    <property type="project" value="InterPro"/>
</dbReference>